<reference evidence="2 3" key="1">
    <citation type="journal article" date="2024" name="IMA Fungus">
        <title>Apiospora arundinis, a panoply of carbohydrate-active enzymes and secondary metabolites.</title>
        <authorList>
            <person name="Sorensen T."/>
            <person name="Petersen C."/>
            <person name="Muurmann A.T."/>
            <person name="Christiansen J.V."/>
            <person name="Brundto M.L."/>
            <person name="Overgaard C.K."/>
            <person name="Boysen A.T."/>
            <person name="Wollenberg R.D."/>
            <person name="Larsen T.O."/>
            <person name="Sorensen J.L."/>
            <person name="Nielsen K.L."/>
            <person name="Sondergaard T.E."/>
        </authorList>
    </citation>
    <scope>NUCLEOTIDE SEQUENCE [LARGE SCALE GENOMIC DNA]</scope>
    <source>
        <strain evidence="2 3">AAU 773</strain>
    </source>
</reference>
<protein>
    <submittedName>
        <fullName evidence="2">Uncharacterized protein</fullName>
    </submittedName>
</protein>
<name>A0ABR2J5P8_9PEZI</name>
<feature type="compositionally biased region" description="Basic and acidic residues" evidence="1">
    <location>
        <begin position="311"/>
        <end position="340"/>
    </location>
</feature>
<evidence type="ECO:0000313" key="3">
    <source>
        <dbReference type="Proteomes" id="UP001390339"/>
    </source>
</evidence>
<comment type="caution">
    <text evidence="2">The sequence shown here is derived from an EMBL/GenBank/DDBJ whole genome shotgun (WGS) entry which is preliminary data.</text>
</comment>
<dbReference type="Proteomes" id="UP001390339">
    <property type="component" value="Unassembled WGS sequence"/>
</dbReference>
<accession>A0ABR2J5P8</accession>
<feature type="compositionally biased region" description="Low complexity" evidence="1">
    <location>
        <begin position="268"/>
        <end position="278"/>
    </location>
</feature>
<feature type="compositionally biased region" description="Low complexity" evidence="1">
    <location>
        <begin position="352"/>
        <end position="361"/>
    </location>
</feature>
<sequence>METSFSDIEKRFVLGEMIKASSIDVHLLVDFIKNNNVEQNWMHMQLPVGRNMYQCMGMVEKMLPVQYPVPPSHMTNMKRKSFSDLNEQPIKRQAVAAPSELPMAQRIIQPRPPLNGYPPVMTANTTPSLTSTGKKRGRPSKADKEAQARATYPRSTEYAPITPAPLAPINIAPQQRDYASSPGYEVSGSPADPRSRMRAGRIGAAENSPTGLSYPLKSPASITDVPRALPEPIEHVERTTLSPQERGALAADVNKSPGFQAMRQTPNPQLQQQQQQQHPQPPPPHLPQPTASITSQYTAAAPRQSPYDLPRVGEHDRARTLDPIFPDRDRSRSVSDHISRDMSPPQPPHLPQPSSSVTNRT</sequence>
<organism evidence="2 3">
    <name type="scientific">Apiospora arundinis</name>
    <dbReference type="NCBI Taxonomy" id="335852"/>
    <lineage>
        <taxon>Eukaryota</taxon>
        <taxon>Fungi</taxon>
        <taxon>Dikarya</taxon>
        <taxon>Ascomycota</taxon>
        <taxon>Pezizomycotina</taxon>
        <taxon>Sordariomycetes</taxon>
        <taxon>Xylariomycetidae</taxon>
        <taxon>Amphisphaeriales</taxon>
        <taxon>Apiosporaceae</taxon>
        <taxon>Apiospora</taxon>
    </lineage>
</organism>
<feature type="compositionally biased region" description="Polar residues" evidence="1">
    <location>
        <begin position="122"/>
        <end position="132"/>
    </location>
</feature>
<dbReference type="EMBL" id="JAPCWZ010000003">
    <property type="protein sequence ID" value="KAK8872752.1"/>
    <property type="molecule type" value="Genomic_DNA"/>
</dbReference>
<feature type="region of interest" description="Disordered" evidence="1">
    <location>
        <begin position="177"/>
        <end position="197"/>
    </location>
</feature>
<gene>
    <name evidence="2" type="ORF">PGQ11_003266</name>
</gene>
<proteinExistence type="predicted"/>
<keyword evidence="3" id="KW-1185">Reference proteome</keyword>
<feature type="region of interest" description="Disordered" evidence="1">
    <location>
        <begin position="258"/>
        <end position="361"/>
    </location>
</feature>
<evidence type="ECO:0000256" key="1">
    <source>
        <dbReference type="SAM" id="MobiDB-lite"/>
    </source>
</evidence>
<evidence type="ECO:0000313" key="2">
    <source>
        <dbReference type="EMBL" id="KAK8872752.1"/>
    </source>
</evidence>
<feature type="region of interest" description="Disordered" evidence="1">
    <location>
        <begin position="110"/>
        <end position="164"/>
    </location>
</feature>